<gene>
    <name evidence="1" type="primary">pan6</name>
    <name evidence="1" type="ORF">LPJ66_000790</name>
</gene>
<organism evidence="1 2">
    <name type="scientific">Kickxella alabastrina</name>
    <dbReference type="NCBI Taxonomy" id="61397"/>
    <lineage>
        <taxon>Eukaryota</taxon>
        <taxon>Fungi</taxon>
        <taxon>Fungi incertae sedis</taxon>
        <taxon>Zoopagomycota</taxon>
        <taxon>Kickxellomycotina</taxon>
        <taxon>Kickxellomycetes</taxon>
        <taxon>Kickxellales</taxon>
        <taxon>Kickxellaceae</taxon>
        <taxon>Kickxella</taxon>
    </lineage>
</organism>
<name>A0ACC1IVC7_9FUNG</name>
<accession>A0ACC1IVC7</accession>
<keyword evidence="2" id="KW-1185">Reference proteome</keyword>
<dbReference type="EMBL" id="JANBPG010000028">
    <property type="protein sequence ID" value="KAJ1901421.1"/>
    <property type="molecule type" value="Genomic_DNA"/>
</dbReference>
<dbReference type="EC" id="6.3.2.1" evidence="1"/>
<comment type="caution">
    <text evidence="1">The sequence shown here is derived from an EMBL/GenBank/DDBJ whole genome shotgun (WGS) entry which is preliminary data.</text>
</comment>
<evidence type="ECO:0000313" key="1">
    <source>
        <dbReference type="EMBL" id="KAJ1901421.1"/>
    </source>
</evidence>
<keyword evidence="1" id="KW-0436">Ligase</keyword>
<reference evidence="1" key="1">
    <citation type="submission" date="2022-07" db="EMBL/GenBank/DDBJ databases">
        <title>Phylogenomic reconstructions and comparative analyses of Kickxellomycotina fungi.</title>
        <authorList>
            <person name="Reynolds N.K."/>
            <person name="Stajich J.E."/>
            <person name="Barry K."/>
            <person name="Grigoriev I.V."/>
            <person name="Crous P."/>
            <person name="Smith M.E."/>
        </authorList>
    </citation>
    <scope>NUCLEOTIDE SEQUENCE</scope>
    <source>
        <strain evidence="1">Benny 63K</strain>
    </source>
</reference>
<evidence type="ECO:0000313" key="2">
    <source>
        <dbReference type="Proteomes" id="UP001150581"/>
    </source>
</evidence>
<dbReference type="Proteomes" id="UP001150581">
    <property type="component" value="Unassembled WGS sequence"/>
</dbReference>
<sequence>MSSFSTPTVQVFHTVAELRHWRASQSAQNKTIGFVPTMGALHAGHLTLISSAQKATNTVVVSIFVNPAQFAPHEDLDQYPRTLAQDIAKLPANTVVFAPSVAEMYPRGITTERSKQQGTFIEVLGLSEMQEGGSRPNFFRGVATVVSKLFHIVGPTVAFFGQKDVQQCCVIRAMAEDLHFPVDVRVVPTVRDSVDGLALSSRNVYLTEEQRRRAPAFYRGLCAARSMCLDAGVGGREELLAAVRAEAEREGLDVEYISLSSPRDLSELQEIGSDGAILSGAWRMGTTRLIDNILIGFEF</sequence>
<protein>
    <submittedName>
        <fullName evidence="1">Pantoate-beta-alanine ligase</fullName>
        <ecNumber evidence="1">6.3.2.1</ecNumber>
    </submittedName>
</protein>
<proteinExistence type="predicted"/>